<comment type="caution">
    <text evidence="3">The sequence shown here is derived from an EMBL/GenBank/DDBJ whole genome shotgun (WGS) entry which is preliminary data.</text>
</comment>
<dbReference type="EMBL" id="JASNGB010000012">
    <property type="protein sequence ID" value="MDL2343122.1"/>
    <property type="molecule type" value="Genomic_DNA"/>
</dbReference>
<dbReference type="PANTHER" id="PTHR37828">
    <property type="entry name" value="GSR2449 PROTEIN"/>
    <property type="match status" value="1"/>
</dbReference>
<evidence type="ECO:0000313" key="4">
    <source>
        <dbReference type="Proteomes" id="UP001302059"/>
    </source>
</evidence>
<dbReference type="SUPFAM" id="SSF54909">
    <property type="entry name" value="Dimeric alpha+beta barrel"/>
    <property type="match status" value="1"/>
</dbReference>
<sequence length="105" mass="11671">MTQPPTLWVIESTYLKSGDDLAAVTPRHREWLDGHYRSGLFLTSGRKVDGTGGVLLAQAESQEQLEAVFRDDPFVLEGCSEYRYTAFTPVKRGRVLALEGVALVE</sequence>
<dbReference type="RefSeq" id="WP_285521183.1">
    <property type="nucleotide sequence ID" value="NZ_JASNGB010000012.1"/>
</dbReference>
<evidence type="ECO:0000259" key="2">
    <source>
        <dbReference type="Pfam" id="PF03795"/>
    </source>
</evidence>
<keyword evidence="4" id="KW-1185">Reference proteome</keyword>
<dbReference type="Gene3D" id="3.30.70.1060">
    <property type="entry name" value="Dimeric alpha+beta barrel"/>
    <property type="match status" value="1"/>
</dbReference>
<name>A0ABT7JDK0_9DEIO</name>
<reference evidence="3 4" key="1">
    <citation type="submission" date="2023-05" db="EMBL/GenBank/DDBJ databases">
        <authorList>
            <person name="Gao F."/>
        </authorList>
    </citation>
    <scope>NUCLEOTIDE SEQUENCE [LARGE SCALE GENOMIC DNA]</scope>
    <source>
        <strain evidence="3 4">MIMF12</strain>
    </source>
</reference>
<accession>A0ABT7JDK0</accession>
<dbReference type="InterPro" id="IPR011008">
    <property type="entry name" value="Dimeric_a/b-barrel"/>
</dbReference>
<evidence type="ECO:0000313" key="3">
    <source>
        <dbReference type="EMBL" id="MDL2343122.1"/>
    </source>
</evidence>
<organism evidence="3 4">
    <name type="scientific">Deinococcus rhizophilus</name>
    <dbReference type="NCBI Taxonomy" id="3049544"/>
    <lineage>
        <taxon>Bacteria</taxon>
        <taxon>Thermotogati</taxon>
        <taxon>Deinococcota</taxon>
        <taxon>Deinococci</taxon>
        <taxon>Deinococcales</taxon>
        <taxon>Deinococcaceae</taxon>
        <taxon>Deinococcus</taxon>
    </lineage>
</organism>
<evidence type="ECO:0000256" key="1">
    <source>
        <dbReference type="ARBA" id="ARBA00007689"/>
    </source>
</evidence>
<comment type="similarity">
    <text evidence="1">Belongs to the YciI family.</text>
</comment>
<dbReference type="Proteomes" id="UP001302059">
    <property type="component" value="Unassembled WGS sequence"/>
</dbReference>
<dbReference type="PANTHER" id="PTHR37828:SF1">
    <property type="entry name" value="YCII-RELATED DOMAIN-CONTAINING PROTEIN"/>
    <property type="match status" value="1"/>
</dbReference>
<dbReference type="Pfam" id="PF03795">
    <property type="entry name" value="YCII"/>
    <property type="match status" value="1"/>
</dbReference>
<protein>
    <submittedName>
        <fullName evidence="3">YciI family protein</fullName>
    </submittedName>
</protein>
<feature type="domain" description="YCII-related" evidence="2">
    <location>
        <begin position="16"/>
        <end position="87"/>
    </location>
</feature>
<dbReference type="InterPro" id="IPR005545">
    <property type="entry name" value="YCII"/>
</dbReference>
<proteinExistence type="inferred from homology"/>
<gene>
    <name evidence="3" type="ORF">QOL99_03050</name>
</gene>